<keyword evidence="6 10" id="KW-1133">Transmembrane helix</keyword>
<evidence type="ECO:0000256" key="3">
    <source>
        <dbReference type="ARBA" id="ARBA00022475"/>
    </source>
</evidence>
<keyword evidence="4 10" id="KW-0812">Transmembrane</keyword>
<dbReference type="GO" id="GO:0050660">
    <property type="term" value="F:flavin adenine dinucleotide binding"/>
    <property type="evidence" value="ECO:0007669"/>
    <property type="project" value="InterPro"/>
</dbReference>
<keyword evidence="3" id="KW-1003">Cell membrane</keyword>
<dbReference type="SUPFAM" id="SSF56176">
    <property type="entry name" value="FAD-binding/transporter-associated domain-like"/>
    <property type="match status" value="1"/>
</dbReference>
<comment type="similarity">
    <text evidence="2">Belongs to the UPF0053 family.</text>
</comment>
<keyword evidence="15" id="KW-1185">Reference proteome</keyword>
<evidence type="ECO:0000259" key="13">
    <source>
        <dbReference type="PROSITE" id="PS51846"/>
    </source>
</evidence>
<dbReference type="InterPro" id="IPR036318">
    <property type="entry name" value="FAD-bd_PCMH-like_sf"/>
</dbReference>
<dbReference type="InterPro" id="IPR005170">
    <property type="entry name" value="Transptr-assoc_dom"/>
</dbReference>
<dbReference type="Proteomes" id="UP000292935">
    <property type="component" value="Unassembled WGS sequence"/>
</dbReference>
<name>A0A4V1QT24_9MICO</name>
<feature type="transmembrane region" description="Helical" evidence="11">
    <location>
        <begin position="129"/>
        <end position="147"/>
    </location>
</feature>
<feature type="domain" description="CNNM transmembrane" evidence="13">
    <location>
        <begin position="1"/>
        <end position="184"/>
    </location>
</feature>
<dbReference type="AlphaFoldDB" id="A0A4V1QT24"/>
<evidence type="ECO:0000256" key="6">
    <source>
        <dbReference type="ARBA" id="ARBA00022989"/>
    </source>
</evidence>
<evidence type="ECO:0000256" key="7">
    <source>
        <dbReference type="ARBA" id="ARBA00023122"/>
    </source>
</evidence>
<dbReference type="SUPFAM" id="SSF54631">
    <property type="entry name" value="CBS-domain pair"/>
    <property type="match status" value="1"/>
</dbReference>
<dbReference type="PROSITE" id="PS51846">
    <property type="entry name" value="CNNM"/>
    <property type="match status" value="1"/>
</dbReference>
<evidence type="ECO:0000313" key="15">
    <source>
        <dbReference type="Proteomes" id="UP000292935"/>
    </source>
</evidence>
<dbReference type="InterPro" id="IPR000644">
    <property type="entry name" value="CBS_dom"/>
</dbReference>
<dbReference type="Pfam" id="PF01595">
    <property type="entry name" value="CNNM"/>
    <property type="match status" value="1"/>
</dbReference>
<dbReference type="PANTHER" id="PTHR22777">
    <property type="entry name" value="HEMOLYSIN-RELATED"/>
    <property type="match status" value="1"/>
</dbReference>
<feature type="transmembrane region" description="Helical" evidence="11">
    <location>
        <begin position="57"/>
        <end position="81"/>
    </location>
</feature>
<evidence type="ECO:0000256" key="8">
    <source>
        <dbReference type="ARBA" id="ARBA00023136"/>
    </source>
</evidence>
<evidence type="ECO:0000256" key="4">
    <source>
        <dbReference type="ARBA" id="ARBA00022692"/>
    </source>
</evidence>
<dbReference type="PANTHER" id="PTHR22777:SF32">
    <property type="entry name" value="UPF0053 INNER MEMBRANE PROTEIN YFJD"/>
    <property type="match status" value="1"/>
</dbReference>
<reference evidence="14 15" key="1">
    <citation type="submission" date="2019-01" db="EMBL/GenBank/DDBJ databases">
        <authorList>
            <person name="Li J."/>
        </authorList>
    </citation>
    <scope>NUCLEOTIDE SEQUENCE [LARGE SCALE GENOMIC DNA]</scope>
    <source>
        <strain evidence="14 15">CCUG 35506</strain>
    </source>
</reference>
<dbReference type="InterPro" id="IPR002550">
    <property type="entry name" value="CNNM"/>
</dbReference>
<dbReference type="InterPro" id="IPR044751">
    <property type="entry name" value="Ion_transp-like_CBS"/>
</dbReference>
<dbReference type="Gene3D" id="3.30.465.10">
    <property type="match status" value="1"/>
</dbReference>
<protein>
    <submittedName>
        <fullName evidence="14">HlyC/CorC family transporter</fullName>
    </submittedName>
</protein>
<gene>
    <name evidence="14" type="ORF">ESP57_00840</name>
</gene>
<dbReference type="GO" id="GO:0005886">
    <property type="term" value="C:plasma membrane"/>
    <property type="evidence" value="ECO:0007669"/>
    <property type="project" value="UniProtKB-SubCell"/>
</dbReference>
<dbReference type="RefSeq" id="WP_129230209.1">
    <property type="nucleotide sequence ID" value="NZ_SDPO01000001.1"/>
</dbReference>
<evidence type="ECO:0000313" key="14">
    <source>
        <dbReference type="EMBL" id="RXZ50403.1"/>
    </source>
</evidence>
<dbReference type="EMBL" id="SDPO01000001">
    <property type="protein sequence ID" value="RXZ50403.1"/>
    <property type="molecule type" value="Genomic_DNA"/>
</dbReference>
<dbReference type="FunFam" id="3.10.580.10:FF:000002">
    <property type="entry name" value="Magnesium/cobalt efflux protein CorC"/>
    <property type="match status" value="1"/>
</dbReference>
<sequence length="438" mass="47353">MQPWLFLGAAFVLVAFGGLMAAVDSAIASSSRADVTELAFESRARRSLLAIAEDTGAHVNAVNFVRIIAETTAAVLVTLAFASFLDNVWLVLLYSALIMTAVSFVLVGASPRSVGRVNAENVLRLTAPLVHFLRVLIGPLAGALVSLGNRVTPGRIRFAGVSSEEQLLSMVDEATELDVLEEGDRELIHSIFEFNDTVVREVMVPRTDMVTIEAAAHLPHAMAVFLKEGYSRIPVVERDADDVTGVLYLRDLARLGFERPLDAEGLTVGELVRPALFVPESMKADALLRQMQLESNHLAMVVDEYGGIAGLVTLEDVIEELVGDIADEYDREAAQVEDLGGGRFRVNARLPIDELGELFGLDIEDDDVDSAGGLLAKELGRLAQSGERVTVSGLLLEAERTEGRRKRISTILVERDQALIDVQSAFGSSDTDGRNSRG</sequence>
<keyword evidence="8 10" id="KW-0472">Membrane</keyword>
<dbReference type="OrthoDB" id="110231at2"/>
<dbReference type="SMART" id="SM01091">
    <property type="entry name" value="CorC_HlyC"/>
    <property type="match status" value="1"/>
</dbReference>
<evidence type="ECO:0000256" key="5">
    <source>
        <dbReference type="ARBA" id="ARBA00022737"/>
    </source>
</evidence>
<evidence type="ECO:0000256" key="1">
    <source>
        <dbReference type="ARBA" id="ARBA00004651"/>
    </source>
</evidence>
<keyword evidence="7 9" id="KW-0129">CBS domain</keyword>
<feature type="domain" description="CBS" evidence="12">
    <location>
        <begin position="203"/>
        <end position="263"/>
    </location>
</feature>
<organism evidence="14 15">
    <name type="scientific">Agromyces fucosus</name>
    <dbReference type="NCBI Taxonomy" id="41985"/>
    <lineage>
        <taxon>Bacteria</taxon>
        <taxon>Bacillati</taxon>
        <taxon>Actinomycetota</taxon>
        <taxon>Actinomycetes</taxon>
        <taxon>Micrococcales</taxon>
        <taxon>Microbacteriaceae</taxon>
        <taxon>Agromyces</taxon>
    </lineage>
</organism>
<evidence type="ECO:0000256" key="10">
    <source>
        <dbReference type="PROSITE-ProRule" id="PRU01193"/>
    </source>
</evidence>
<dbReference type="Pfam" id="PF03471">
    <property type="entry name" value="CorC_HlyC"/>
    <property type="match status" value="1"/>
</dbReference>
<proteinExistence type="inferred from homology"/>
<evidence type="ECO:0000256" key="11">
    <source>
        <dbReference type="SAM" id="Phobius"/>
    </source>
</evidence>
<keyword evidence="5" id="KW-0677">Repeat</keyword>
<dbReference type="InterPro" id="IPR046342">
    <property type="entry name" value="CBS_dom_sf"/>
</dbReference>
<comment type="subcellular location">
    <subcellularLocation>
        <location evidence="1">Cell membrane</location>
        <topology evidence="1">Multi-pass membrane protein</topology>
    </subcellularLocation>
</comment>
<evidence type="ECO:0000259" key="12">
    <source>
        <dbReference type="PROSITE" id="PS51371"/>
    </source>
</evidence>
<dbReference type="PROSITE" id="PS51371">
    <property type="entry name" value="CBS"/>
    <property type="match status" value="2"/>
</dbReference>
<comment type="caution">
    <text evidence="14">The sequence shown here is derived from an EMBL/GenBank/DDBJ whole genome shotgun (WGS) entry which is preliminary data.</text>
</comment>
<feature type="transmembrane region" description="Helical" evidence="11">
    <location>
        <begin position="88"/>
        <end position="109"/>
    </location>
</feature>
<dbReference type="InterPro" id="IPR016169">
    <property type="entry name" value="FAD-bd_PCMH_sub2"/>
</dbReference>
<dbReference type="Gene3D" id="3.10.580.10">
    <property type="entry name" value="CBS-domain"/>
    <property type="match status" value="1"/>
</dbReference>
<evidence type="ECO:0000256" key="2">
    <source>
        <dbReference type="ARBA" id="ARBA00006337"/>
    </source>
</evidence>
<evidence type="ECO:0000256" key="9">
    <source>
        <dbReference type="PROSITE-ProRule" id="PRU00703"/>
    </source>
</evidence>
<accession>A0A4V1QT24</accession>
<feature type="domain" description="CBS" evidence="12">
    <location>
        <begin position="271"/>
        <end position="328"/>
    </location>
</feature>
<dbReference type="CDD" id="cd04590">
    <property type="entry name" value="CBS_pair_CorC_HlyC_assoc"/>
    <property type="match status" value="1"/>
</dbReference>
<dbReference type="Pfam" id="PF00571">
    <property type="entry name" value="CBS"/>
    <property type="match status" value="2"/>
</dbReference>